<organism evidence="7 8">
    <name type="scientific">Salinomyces thailandicus</name>
    <dbReference type="NCBI Taxonomy" id="706561"/>
    <lineage>
        <taxon>Eukaryota</taxon>
        <taxon>Fungi</taxon>
        <taxon>Dikarya</taxon>
        <taxon>Ascomycota</taxon>
        <taxon>Pezizomycotina</taxon>
        <taxon>Dothideomycetes</taxon>
        <taxon>Dothideomycetidae</taxon>
        <taxon>Mycosphaerellales</taxon>
        <taxon>Teratosphaeriaceae</taxon>
        <taxon>Salinomyces</taxon>
    </lineage>
</organism>
<evidence type="ECO:0000256" key="6">
    <source>
        <dbReference type="SAM" id="MobiDB-lite"/>
    </source>
</evidence>
<sequence length="780" mass="85088">MQKRKQRKRTDTRVAELEREMRTMRQMLKNKQEGSNKALPKPPFQGPAPGLWYRDNRPEAPRMPGFAESPRPEGRDAATAIQVPSTERSAASSWTAKRPELASGRDSDVIDRGLLSLATARQLFETYRRDLFPHYPFIPIPDATTAEEMRATKPTLFLAIVAAAAAKEHFELSAALDKEVLQQYATRTVVQSEKSLELVQALHISAIWYHPPSKFGQLKYYEYIHMAATMAMDIGIGTRPVEHRNRFAYPGRTGAGVWRPSSVVHPIEDVGNPDLSMTPRSQSAAFDTGSTVSRRTFLACYAICAGVSLSLRRPNMLRANSYVRECADYLTQAPDALPTDRSLVAWARLIMIAEEISVSFSYDDPGGIASLTELRTQLMHRDFLKRLTSWYEGVSDPDMNGSLKIMYYTVRLYLHEIALHIDHSPDDFRAPYQMGTIHLSSPSDEEEGIPTQVLAEAIAHSIHCSHALLDTFLAMDADSCRALPVFSFVRVSFAAFILAKLCLSASHPSSRIGRVLDHRSLHAEIYLDKAVLHVREVVGGPLRCRVPAIFLALLFKLRQWCMHPQMIEGPLQAAARSPFLVRGQGDFIDSMLNHEQQQQQQQQQQQPPGRAGGTTTTAAATTMAIEEVPAVGSEQVSGGGGGGSSTESLPQTLAGDPQVAFESVTGAAAQGVGFPAASSGLTEAPFGMNYGDEDGTGAGASGKGMQAVNDFADYGEDAMQLDADFLASLGEMDAFPEGGLTGLDDWMPQQALMGIETVAGGDGFGWQADAGTGSENLSFG</sequence>
<gene>
    <name evidence="7" type="ORF">B0A50_04234</name>
</gene>
<keyword evidence="3" id="KW-0238">DNA-binding</keyword>
<proteinExistence type="predicted"/>
<evidence type="ECO:0008006" key="9">
    <source>
        <dbReference type="Google" id="ProtNLM"/>
    </source>
</evidence>
<evidence type="ECO:0000256" key="1">
    <source>
        <dbReference type="ARBA" id="ARBA00004123"/>
    </source>
</evidence>
<dbReference type="Proteomes" id="UP000308549">
    <property type="component" value="Unassembled WGS sequence"/>
</dbReference>
<dbReference type="AlphaFoldDB" id="A0A4U0TWP4"/>
<evidence type="ECO:0000313" key="8">
    <source>
        <dbReference type="Proteomes" id="UP000308549"/>
    </source>
</evidence>
<feature type="region of interest" description="Disordered" evidence="6">
    <location>
        <begin position="593"/>
        <end position="617"/>
    </location>
</feature>
<dbReference type="CDD" id="cd12148">
    <property type="entry name" value="fungal_TF_MHR"/>
    <property type="match status" value="1"/>
</dbReference>
<keyword evidence="8" id="KW-1185">Reference proteome</keyword>
<reference evidence="7 8" key="1">
    <citation type="submission" date="2017-03" db="EMBL/GenBank/DDBJ databases">
        <title>Genomes of endolithic fungi from Antarctica.</title>
        <authorList>
            <person name="Coleine C."/>
            <person name="Masonjones S."/>
            <person name="Stajich J.E."/>
        </authorList>
    </citation>
    <scope>NUCLEOTIDE SEQUENCE [LARGE SCALE GENOMIC DNA]</scope>
    <source>
        <strain evidence="7 8">CCFEE 6315</strain>
    </source>
</reference>
<dbReference type="EMBL" id="NAJL01000026">
    <property type="protein sequence ID" value="TKA26788.1"/>
    <property type="molecule type" value="Genomic_DNA"/>
</dbReference>
<feature type="region of interest" description="Disordered" evidence="6">
    <location>
        <begin position="632"/>
        <end position="652"/>
    </location>
</feature>
<dbReference type="OrthoDB" id="5226580at2759"/>
<dbReference type="PANTHER" id="PTHR31845">
    <property type="entry name" value="FINGER DOMAIN PROTEIN, PUTATIVE-RELATED"/>
    <property type="match status" value="1"/>
</dbReference>
<dbReference type="InterPro" id="IPR051089">
    <property type="entry name" value="prtT"/>
</dbReference>
<feature type="compositionally biased region" description="Low complexity" evidence="6">
    <location>
        <begin position="596"/>
        <end position="606"/>
    </location>
</feature>
<comment type="subcellular location">
    <subcellularLocation>
        <location evidence="1">Nucleus</location>
    </subcellularLocation>
</comment>
<keyword evidence="5" id="KW-0539">Nucleus</keyword>
<dbReference type="GO" id="GO:0000976">
    <property type="term" value="F:transcription cis-regulatory region binding"/>
    <property type="evidence" value="ECO:0007669"/>
    <property type="project" value="TreeGrafter"/>
</dbReference>
<keyword evidence="2" id="KW-0805">Transcription regulation</keyword>
<dbReference type="GO" id="GO:0000981">
    <property type="term" value="F:DNA-binding transcription factor activity, RNA polymerase II-specific"/>
    <property type="evidence" value="ECO:0007669"/>
    <property type="project" value="TreeGrafter"/>
</dbReference>
<protein>
    <recommendedName>
        <fullName evidence="9">Transcription factor domain-containing protein</fullName>
    </recommendedName>
</protein>
<dbReference type="GO" id="GO:0005634">
    <property type="term" value="C:nucleus"/>
    <property type="evidence" value="ECO:0007669"/>
    <property type="project" value="UniProtKB-SubCell"/>
</dbReference>
<evidence type="ECO:0000256" key="2">
    <source>
        <dbReference type="ARBA" id="ARBA00023015"/>
    </source>
</evidence>
<evidence type="ECO:0000256" key="3">
    <source>
        <dbReference type="ARBA" id="ARBA00023125"/>
    </source>
</evidence>
<keyword evidence="4" id="KW-0804">Transcription</keyword>
<evidence type="ECO:0000313" key="7">
    <source>
        <dbReference type="EMBL" id="TKA26788.1"/>
    </source>
</evidence>
<evidence type="ECO:0000256" key="5">
    <source>
        <dbReference type="ARBA" id="ARBA00023242"/>
    </source>
</evidence>
<name>A0A4U0TWP4_9PEZI</name>
<feature type="compositionally biased region" description="Polar residues" evidence="6">
    <location>
        <begin position="82"/>
        <end position="95"/>
    </location>
</feature>
<accession>A0A4U0TWP4</accession>
<evidence type="ECO:0000256" key="4">
    <source>
        <dbReference type="ARBA" id="ARBA00023163"/>
    </source>
</evidence>
<comment type="caution">
    <text evidence="7">The sequence shown here is derived from an EMBL/GenBank/DDBJ whole genome shotgun (WGS) entry which is preliminary data.</text>
</comment>
<feature type="region of interest" description="Disordered" evidence="6">
    <location>
        <begin position="24"/>
        <end position="100"/>
    </location>
</feature>
<dbReference type="PANTHER" id="PTHR31845:SF39">
    <property type="entry name" value="TRANSCRIPTION FACTOR PBCR-RELATED"/>
    <property type="match status" value="1"/>
</dbReference>